<feature type="transmembrane region" description="Helical" evidence="9">
    <location>
        <begin position="26"/>
        <end position="45"/>
    </location>
</feature>
<evidence type="ECO:0000256" key="7">
    <source>
        <dbReference type="ARBA" id="ARBA00022989"/>
    </source>
</evidence>
<evidence type="ECO:0000256" key="1">
    <source>
        <dbReference type="ARBA" id="ARBA00004651"/>
    </source>
</evidence>
<dbReference type="GO" id="GO:0015820">
    <property type="term" value="P:L-leucine transport"/>
    <property type="evidence" value="ECO:0007669"/>
    <property type="project" value="TreeGrafter"/>
</dbReference>
<dbReference type="GO" id="GO:0005304">
    <property type="term" value="F:L-valine transmembrane transporter activity"/>
    <property type="evidence" value="ECO:0007669"/>
    <property type="project" value="TreeGrafter"/>
</dbReference>
<dbReference type="GO" id="GO:0005886">
    <property type="term" value="C:plasma membrane"/>
    <property type="evidence" value="ECO:0007669"/>
    <property type="project" value="UniProtKB-SubCell"/>
</dbReference>
<dbReference type="GO" id="GO:0015190">
    <property type="term" value="F:L-leucine transmembrane transporter activity"/>
    <property type="evidence" value="ECO:0007669"/>
    <property type="project" value="TreeGrafter"/>
</dbReference>
<evidence type="ECO:0000256" key="5">
    <source>
        <dbReference type="ARBA" id="ARBA00022692"/>
    </source>
</evidence>
<keyword evidence="4" id="KW-1003">Cell membrane</keyword>
<evidence type="ECO:0000313" key="10">
    <source>
        <dbReference type="EMBL" id="CAH1707033.1"/>
    </source>
</evidence>
<sequence length="284" mass="30609">MGATSSTQASADYLAAPLTNGFLQGYNTLDALVALAFGITVVTAIKGFKIKEGKETSLALAKTGAIGFAGIAIIYLILILVVLGAGSLHYFKLSENGGIAFAQIVHHYLGTFGEALLATLATITWMSTAIGLVVAFAQDFHKRFPKISYRTFLTFNCLLSFAIANFGLTTIIAWSTPVLMFLYPLAIALIFCGLTSNFFNNDPAVYKFVVYFTIIPAIFDGLNAAPSIISNTAFAKAARTFAGRYLPQKIQRESKLSFHAVSFYSYSKNSAGKGCRRCPCGRSF</sequence>
<feature type="transmembrane region" description="Helical" evidence="9">
    <location>
        <begin position="149"/>
        <end position="174"/>
    </location>
</feature>
<dbReference type="GO" id="GO:0015818">
    <property type="term" value="P:isoleucine transport"/>
    <property type="evidence" value="ECO:0007669"/>
    <property type="project" value="TreeGrafter"/>
</dbReference>
<dbReference type="Proteomes" id="UP001295440">
    <property type="component" value="Chromosome"/>
</dbReference>
<comment type="subcellular location">
    <subcellularLocation>
        <location evidence="1 9">Cell membrane</location>
        <topology evidence="1 9">Multi-pass membrane protein</topology>
    </subcellularLocation>
</comment>
<evidence type="ECO:0000256" key="9">
    <source>
        <dbReference type="RuleBase" id="RU362122"/>
    </source>
</evidence>
<dbReference type="PANTHER" id="PTHR30588:SF0">
    <property type="entry name" value="BRANCHED-CHAIN AMINO ACID PERMEASE BRNQ"/>
    <property type="match status" value="1"/>
</dbReference>
<dbReference type="PANTHER" id="PTHR30588">
    <property type="entry name" value="BRANCHED-CHAIN AMINO ACID TRANSPORT SYSTEM 2 CARRIER PROTEIN"/>
    <property type="match status" value="1"/>
</dbReference>
<dbReference type="GO" id="GO:0015188">
    <property type="term" value="F:L-isoleucine transmembrane transporter activity"/>
    <property type="evidence" value="ECO:0007669"/>
    <property type="project" value="TreeGrafter"/>
</dbReference>
<dbReference type="EMBL" id="OV915080">
    <property type="protein sequence ID" value="CAH1707033.1"/>
    <property type="molecule type" value="Genomic_DNA"/>
</dbReference>
<evidence type="ECO:0000256" key="4">
    <source>
        <dbReference type="ARBA" id="ARBA00022475"/>
    </source>
</evidence>
<accession>A0AAU9R3X2</accession>
<feature type="transmembrane region" description="Helical" evidence="9">
    <location>
        <begin position="180"/>
        <end position="199"/>
    </location>
</feature>
<keyword evidence="5 9" id="KW-0812">Transmembrane</keyword>
<keyword evidence="3 9" id="KW-0813">Transport</keyword>
<comment type="similarity">
    <text evidence="2 9">Belongs to the branched chain amino acid transporter family.</text>
</comment>
<keyword evidence="6 9" id="KW-0029">Amino-acid transport</keyword>
<protein>
    <recommendedName>
        <fullName evidence="9">Branched-chain amino acid transport system carrier protein</fullName>
    </recommendedName>
</protein>
<dbReference type="Pfam" id="PF05525">
    <property type="entry name" value="Branch_AA_trans"/>
    <property type="match status" value="1"/>
</dbReference>
<comment type="function">
    <text evidence="9">Component of the transport system for branched-chain amino acids.</text>
</comment>
<keyword evidence="8 9" id="KW-0472">Membrane</keyword>
<evidence type="ECO:0000313" key="11">
    <source>
        <dbReference type="Proteomes" id="UP001295440"/>
    </source>
</evidence>
<evidence type="ECO:0000256" key="8">
    <source>
        <dbReference type="ARBA" id="ARBA00023136"/>
    </source>
</evidence>
<organism evidence="10 11">
    <name type="scientific">Lactobacillus delbrueckii subsp. delbrueckii</name>
    <dbReference type="NCBI Taxonomy" id="83684"/>
    <lineage>
        <taxon>Bacteria</taxon>
        <taxon>Bacillati</taxon>
        <taxon>Bacillota</taxon>
        <taxon>Bacilli</taxon>
        <taxon>Lactobacillales</taxon>
        <taxon>Lactobacillaceae</taxon>
        <taxon>Lactobacillus</taxon>
    </lineage>
</organism>
<dbReference type="InterPro" id="IPR004685">
    <property type="entry name" value="Brnchd-chn_aa_trnsp_Livcs"/>
</dbReference>
<dbReference type="AlphaFoldDB" id="A0AAU9R3X2"/>
<gene>
    <name evidence="10" type="primary">brnQ</name>
    <name evidence="10" type="ORF">LDD865_1876</name>
</gene>
<evidence type="ECO:0000256" key="3">
    <source>
        <dbReference type="ARBA" id="ARBA00022448"/>
    </source>
</evidence>
<comment type="caution">
    <text evidence="9">Lacks conserved residue(s) required for the propagation of feature annotation.</text>
</comment>
<dbReference type="RefSeq" id="WP_260369204.1">
    <property type="nucleotide sequence ID" value="NZ_OV915080.1"/>
</dbReference>
<feature type="transmembrane region" description="Helical" evidence="9">
    <location>
        <begin position="115"/>
        <end position="137"/>
    </location>
</feature>
<proteinExistence type="inferred from homology"/>
<evidence type="ECO:0000256" key="2">
    <source>
        <dbReference type="ARBA" id="ARBA00008540"/>
    </source>
</evidence>
<name>A0AAU9R3X2_9LACO</name>
<feature type="transmembrane region" description="Helical" evidence="9">
    <location>
        <begin position="66"/>
        <end position="91"/>
    </location>
</feature>
<evidence type="ECO:0000256" key="6">
    <source>
        <dbReference type="ARBA" id="ARBA00022970"/>
    </source>
</evidence>
<keyword evidence="7 9" id="KW-1133">Transmembrane helix</keyword>
<reference evidence="10" key="1">
    <citation type="submission" date="2022-02" db="EMBL/GenBank/DDBJ databases">
        <authorList>
            <person name="Deutsch MARIE S."/>
        </authorList>
    </citation>
    <scope>NUCLEOTIDE SEQUENCE</scope>
    <source>
        <strain evidence="10">CIRM-BIA865</strain>
    </source>
</reference>